<keyword evidence="8" id="KW-0614">Plasmid</keyword>
<dbReference type="KEGG" id="pami:JCM7686_pAMI8p102"/>
<evidence type="ECO:0000256" key="3">
    <source>
        <dbReference type="ARBA" id="ARBA00023125"/>
    </source>
</evidence>
<dbReference type="PROSITE" id="PS51900">
    <property type="entry name" value="CB"/>
    <property type="match status" value="1"/>
</dbReference>
<organism evidence="8 9">
    <name type="scientific">Paracoccus aminophilus JCM 7686</name>
    <dbReference type="NCBI Taxonomy" id="1367847"/>
    <lineage>
        <taxon>Bacteria</taxon>
        <taxon>Pseudomonadati</taxon>
        <taxon>Pseudomonadota</taxon>
        <taxon>Alphaproteobacteria</taxon>
        <taxon>Rhodobacterales</taxon>
        <taxon>Paracoccaceae</taxon>
        <taxon>Paracoccus</taxon>
    </lineage>
</organism>
<evidence type="ECO:0000256" key="4">
    <source>
        <dbReference type="ARBA" id="ARBA00023172"/>
    </source>
</evidence>
<dbReference type="GO" id="GO:0007059">
    <property type="term" value="P:chromosome segregation"/>
    <property type="evidence" value="ECO:0007669"/>
    <property type="project" value="UniProtKB-KW"/>
</dbReference>
<dbReference type="Proteomes" id="UP000015480">
    <property type="component" value="Plasmid pAMI8"/>
</dbReference>
<proteinExistence type="predicted"/>
<keyword evidence="1" id="KW-0159">Chromosome partition</keyword>
<dbReference type="InterPro" id="IPR013762">
    <property type="entry name" value="Integrase-like_cat_sf"/>
</dbReference>
<dbReference type="EMBL" id="CP006655">
    <property type="protein sequence ID" value="AGT11603.1"/>
    <property type="molecule type" value="Genomic_DNA"/>
</dbReference>
<evidence type="ECO:0000259" key="7">
    <source>
        <dbReference type="PROSITE" id="PS51900"/>
    </source>
</evidence>
<keyword evidence="2" id="KW-0229">DNA integration</keyword>
<keyword evidence="4" id="KW-0233">DNA recombination</keyword>
<dbReference type="PANTHER" id="PTHR30349">
    <property type="entry name" value="PHAGE INTEGRASE-RELATED"/>
    <property type="match status" value="1"/>
</dbReference>
<dbReference type="PANTHER" id="PTHR30349:SF81">
    <property type="entry name" value="TYROSINE RECOMBINASE XERC"/>
    <property type="match status" value="1"/>
</dbReference>
<dbReference type="SUPFAM" id="SSF56349">
    <property type="entry name" value="DNA breaking-rejoining enzymes"/>
    <property type="match status" value="1"/>
</dbReference>
<dbReference type="InterPro" id="IPR002104">
    <property type="entry name" value="Integrase_catalytic"/>
</dbReference>
<dbReference type="Pfam" id="PF00589">
    <property type="entry name" value="Phage_integrase"/>
    <property type="match status" value="1"/>
</dbReference>
<dbReference type="GO" id="GO:0015074">
    <property type="term" value="P:DNA integration"/>
    <property type="evidence" value="ECO:0007669"/>
    <property type="project" value="UniProtKB-KW"/>
</dbReference>
<evidence type="ECO:0000259" key="6">
    <source>
        <dbReference type="PROSITE" id="PS51898"/>
    </source>
</evidence>
<feature type="domain" description="Core-binding (CB)" evidence="7">
    <location>
        <begin position="8"/>
        <end position="101"/>
    </location>
</feature>
<dbReference type="InterPro" id="IPR044068">
    <property type="entry name" value="CB"/>
</dbReference>
<dbReference type="RefSeq" id="WP_020952645.1">
    <property type="nucleotide sequence ID" value="NC_022050.1"/>
</dbReference>
<dbReference type="CDD" id="cd01182">
    <property type="entry name" value="INT_RitC_C_like"/>
    <property type="match status" value="1"/>
</dbReference>
<dbReference type="AlphaFoldDB" id="S5YJF6"/>
<dbReference type="Gene3D" id="1.10.150.130">
    <property type="match status" value="1"/>
</dbReference>
<feature type="domain" description="Tyr recombinase" evidence="6">
    <location>
        <begin position="125"/>
        <end position="312"/>
    </location>
</feature>
<evidence type="ECO:0000313" key="8">
    <source>
        <dbReference type="EMBL" id="AGT11603.1"/>
    </source>
</evidence>
<dbReference type="GO" id="GO:0006310">
    <property type="term" value="P:DNA recombination"/>
    <property type="evidence" value="ECO:0007669"/>
    <property type="project" value="UniProtKB-KW"/>
</dbReference>
<dbReference type="OrthoDB" id="9801717at2"/>
<dbReference type="Pfam" id="PF02899">
    <property type="entry name" value="Phage_int_SAM_1"/>
    <property type="match status" value="1"/>
</dbReference>
<dbReference type="PROSITE" id="PS51898">
    <property type="entry name" value="TYR_RECOMBINASE"/>
    <property type="match status" value="1"/>
</dbReference>
<dbReference type="Gene3D" id="1.10.443.10">
    <property type="entry name" value="Intergrase catalytic core"/>
    <property type="match status" value="1"/>
</dbReference>
<name>S5YJF6_PARAH</name>
<evidence type="ECO:0000313" key="9">
    <source>
        <dbReference type="Proteomes" id="UP000015480"/>
    </source>
</evidence>
<dbReference type="InterPro" id="IPR010998">
    <property type="entry name" value="Integrase_recombinase_N"/>
</dbReference>
<dbReference type="PATRIC" id="fig|1367847.3.peg.4578"/>
<reference evidence="8 9" key="1">
    <citation type="journal article" date="2014" name="BMC Genomics">
        <title>Architecture and functions of a multipartite genome of the methylotrophic bacterium Paracoccus aminophilus JCM 7686, containing primary and secondary chromids.</title>
        <authorList>
            <person name="Dziewit L."/>
            <person name="Czarnecki J."/>
            <person name="Wibberg D."/>
            <person name="Radlinska M."/>
            <person name="Mrozek P."/>
            <person name="Szymczak M."/>
            <person name="Schluter A."/>
            <person name="Puhler A."/>
            <person name="Bartosik D."/>
        </authorList>
    </citation>
    <scope>NUCLEOTIDE SEQUENCE [LARGE SCALE GENOMIC DNA]</scope>
    <source>
        <strain evidence="8">JCM 7686</strain>
        <plasmid evidence="9">Plasmid pAMI8</plasmid>
    </source>
</reference>
<gene>
    <name evidence="8" type="ORF">JCM7686_pAMI8p102</name>
</gene>
<protein>
    <submittedName>
        <fullName evidence="8">Tyrosine recombinase XerC</fullName>
    </submittedName>
</protein>
<dbReference type="SUPFAM" id="SSF47823">
    <property type="entry name" value="lambda integrase-like, N-terminal domain"/>
    <property type="match status" value="1"/>
</dbReference>
<dbReference type="InterPro" id="IPR004107">
    <property type="entry name" value="Integrase_SAM-like_N"/>
</dbReference>
<dbReference type="InterPro" id="IPR050090">
    <property type="entry name" value="Tyrosine_recombinase_XerCD"/>
</dbReference>
<dbReference type="HOGENOM" id="CLU_027562_9_1_5"/>
<evidence type="ECO:0000256" key="2">
    <source>
        <dbReference type="ARBA" id="ARBA00022908"/>
    </source>
</evidence>
<dbReference type="InterPro" id="IPR011010">
    <property type="entry name" value="DNA_brk_join_enz"/>
</dbReference>
<dbReference type="GO" id="GO:0003677">
    <property type="term" value="F:DNA binding"/>
    <property type="evidence" value="ECO:0007669"/>
    <property type="project" value="UniProtKB-UniRule"/>
</dbReference>
<keyword evidence="3 5" id="KW-0238">DNA-binding</keyword>
<evidence type="ECO:0000256" key="5">
    <source>
        <dbReference type="PROSITE-ProRule" id="PRU01248"/>
    </source>
</evidence>
<sequence length="338" mass="37680">MVDLQTRTTFPALLQQFFVDYLAQQRAVSRHTVASYRDTFRLLLLFVQRDTGKSPTALSLHDLDQDIILRFLDHLEHGRGNSVRSRNARLSAIRAFLKFAAYKDFAALATIERNLAIPTKRHDRPSLGYLKRPEIEAILASPDVTTWLGRRDKAMFGLMYNTGARVSEIAGLRIGDLLLKPAPAVHLHGKGRKHRTVPIWKQTASTLRGWLRDLPSAETEQPLFPASSGGGALTRSGIARRLAQAVEAGSRTCPELIGRTVSPHTIRHTTAMHLLQSGVDITVIALWLGHESTTTTHIYLEADMAMKEAALSRLHPTKGSGKLRYRAPDDLMLFLKSL</sequence>
<evidence type="ECO:0000256" key="1">
    <source>
        <dbReference type="ARBA" id="ARBA00022829"/>
    </source>
</evidence>
<geneLocation type="plasmid" evidence="8 9">
    <name>pAMI8</name>
</geneLocation>
<accession>S5YJF6</accession>
<keyword evidence="9" id="KW-1185">Reference proteome</keyword>